<dbReference type="EMBL" id="UGLH01000006">
    <property type="protein sequence ID" value="STT83340.1"/>
    <property type="molecule type" value="Genomic_DNA"/>
</dbReference>
<sequence length="60" mass="7386">MCLLQFVASLYIERRYEKKVAKSLFWVIWFPMVYWMIGLLTTLVAFPKVMVKRQRSRARW</sequence>
<dbReference type="AlphaFoldDB" id="A0A377XKD9"/>
<keyword evidence="2" id="KW-0328">Glycosyltransferase</keyword>
<gene>
    <name evidence="2" type="primary">pgaC_1</name>
    <name evidence="2" type="ORF">NCTC5047_04350</name>
</gene>
<evidence type="ECO:0000313" key="3">
    <source>
        <dbReference type="Proteomes" id="UP000254340"/>
    </source>
</evidence>
<dbReference type="EC" id="2.4.1.-" evidence="2"/>
<organism evidence="2 3">
    <name type="scientific">Klebsiella pneumoniae</name>
    <dbReference type="NCBI Taxonomy" id="573"/>
    <lineage>
        <taxon>Bacteria</taxon>
        <taxon>Pseudomonadati</taxon>
        <taxon>Pseudomonadota</taxon>
        <taxon>Gammaproteobacteria</taxon>
        <taxon>Enterobacterales</taxon>
        <taxon>Enterobacteriaceae</taxon>
        <taxon>Klebsiella/Raoultella group</taxon>
        <taxon>Klebsiella</taxon>
        <taxon>Klebsiella pneumoniae complex</taxon>
    </lineage>
</organism>
<keyword evidence="2" id="KW-0808">Transferase</keyword>
<proteinExistence type="predicted"/>
<reference evidence="2 3" key="1">
    <citation type="submission" date="2018-06" db="EMBL/GenBank/DDBJ databases">
        <authorList>
            <consortium name="Pathogen Informatics"/>
            <person name="Doyle S."/>
        </authorList>
    </citation>
    <scope>NUCLEOTIDE SEQUENCE [LARGE SCALE GENOMIC DNA]</scope>
    <source>
        <strain evidence="2 3">NCTC5047</strain>
    </source>
</reference>
<accession>A0A377XKD9</accession>
<protein>
    <submittedName>
        <fullName evidence="2">Biofilm PGA synthesis N-glycosyltransferase PgaC</fullName>
        <ecNumber evidence="2">2.4.1.-</ecNumber>
    </submittedName>
</protein>
<feature type="transmembrane region" description="Helical" evidence="1">
    <location>
        <begin position="24"/>
        <end position="46"/>
    </location>
</feature>
<name>A0A377XKD9_KLEPN</name>
<dbReference type="Proteomes" id="UP000254340">
    <property type="component" value="Unassembled WGS sequence"/>
</dbReference>
<keyword evidence="1" id="KW-1133">Transmembrane helix</keyword>
<evidence type="ECO:0000313" key="2">
    <source>
        <dbReference type="EMBL" id="STT83340.1"/>
    </source>
</evidence>
<keyword evidence="1" id="KW-0812">Transmembrane</keyword>
<dbReference type="GO" id="GO:0016757">
    <property type="term" value="F:glycosyltransferase activity"/>
    <property type="evidence" value="ECO:0007669"/>
    <property type="project" value="UniProtKB-KW"/>
</dbReference>
<keyword evidence="1" id="KW-0472">Membrane</keyword>
<evidence type="ECO:0000256" key="1">
    <source>
        <dbReference type="SAM" id="Phobius"/>
    </source>
</evidence>